<dbReference type="EMBL" id="JASPKY010000043">
    <property type="protein sequence ID" value="KAK9746025.1"/>
    <property type="molecule type" value="Genomic_DNA"/>
</dbReference>
<dbReference type="InterPro" id="IPR040372">
    <property type="entry name" value="YaeB-like"/>
</dbReference>
<evidence type="ECO:0000313" key="7">
    <source>
        <dbReference type="Proteomes" id="UP001458880"/>
    </source>
</evidence>
<evidence type="ECO:0000256" key="3">
    <source>
        <dbReference type="SAM" id="Coils"/>
    </source>
</evidence>
<keyword evidence="7" id="KW-1185">Reference proteome</keyword>
<dbReference type="Gene3D" id="3.30.2310.10">
    <property type="entry name" value="YaeB-like"/>
    <property type="match status" value="1"/>
</dbReference>
<dbReference type="PROSITE" id="PS51668">
    <property type="entry name" value="TSAA_2"/>
    <property type="match status" value="1"/>
</dbReference>
<dbReference type="InterPro" id="IPR036413">
    <property type="entry name" value="YaeB-like_sf"/>
</dbReference>
<evidence type="ECO:0000313" key="6">
    <source>
        <dbReference type="EMBL" id="KAK9746025.1"/>
    </source>
</evidence>
<dbReference type="Gene3D" id="2.40.30.70">
    <property type="entry name" value="YaeB-like"/>
    <property type="match status" value="1"/>
</dbReference>
<evidence type="ECO:0000256" key="4">
    <source>
        <dbReference type="SAM" id="MobiDB-lite"/>
    </source>
</evidence>
<dbReference type="InterPro" id="IPR036414">
    <property type="entry name" value="YaeB_N_sf"/>
</dbReference>
<dbReference type="SUPFAM" id="SSF118196">
    <property type="entry name" value="YaeB-like"/>
    <property type="match status" value="2"/>
</dbReference>
<gene>
    <name evidence="6" type="ORF">QE152_g6496</name>
</gene>
<organism evidence="6 7">
    <name type="scientific">Popillia japonica</name>
    <name type="common">Japanese beetle</name>
    <dbReference type="NCBI Taxonomy" id="7064"/>
    <lineage>
        <taxon>Eukaryota</taxon>
        <taxon>Metazoa</taxon>
        <taxon>Ecdysozoa</taxon>
        <taxon>Arthropoda</taxon>
        <taxon>Hexapoda</taxon>
        <taxon>Insecta</taxon>
        <taxon>Pterygota</taxon>
        <taxon>Neoptera</taxon>
        <taxon>Endopterygota</taxon>
        <taxon>Coleoptera</taxon>
        <taxon>Polyphaga</taxon>
        <taxon>Scarabaeiformia</taxon>
        <taxon>Scarabaeidae</taxon>
        <taxon>Rutelinae</taxon>
        <taxon>Popillia</taxon>
    </lineage>
</organism>
<feature type="region of interest" description="Disordered" evidence="4">
    <location>
        <begin position="305"/>
        <end position="386"/>
    </location>
</feature>
<keyword evidence="1" id="KW-0949">S-adenosyl-L-methionine</keyword>
<feature type="compositionally biased region" description="Polar residues" evidence="4">
    <location>
        <begin position="363"/>
        <end position="377"/>
    </location>
</feature>
<dbReference type="Proteomes" id="UP001458880">
    <property type="component" value="Unassembled WGS sequence"/>
</dbReference>
<feature type="domain" description="TsaA-like" evidence="5">
    <location>
        <begin position="82"/>
        <end position="232"/>
    </location>
</feature>
<evidence type="ECO:0000259" key="5">
    <source>
        <dbReference type="PROSITE" id="PS51668"/>
    </source>
</evidence>
<feature type="coiled-coil region" evidence="3">
    <location>
        <begin position="11"/>
        <end position="38"/>
    </location>
</feature>
<reference evidence="6 7" key="1">
    <citation type="journal article" date="2024" name="BMC Genomics">
        <title>De novo assembly and annotation of Popillia japonica's genome with initial clues to its potential as an invasive pest.</title>
        <authorList>
            <person name="Cucini C."/>
            <person name="Boschi S."/>
            <person name="Funari R."/>
            <person name="Cardaioli E."/>
            <person name="Iannotti N."/>
            <person name="Marturano G."/>
            <person name="Paoli F."/>
            <person name="Bruttini M."/>
            <person name="Carapelli A."/>
            <person name="Frati F."/>
            <person name="Nardi F."/>
        </authorList>
    </citation>
    <scope>NUCLEOTIDE SEQUENCE [LARGE SCALE GENOMIC DNA]</scope>
    <source>
        <strain evidence="6">DMR45628</strain>
    </source>
</reference>
<comment type="caution">
    <text evidence="6">The sequence shown here is derived from an EMBL/GenBank/DDBJ whole genome shotgun (WGS) entry which is preliminary data.</text>
</comment>
<proteinExistence type="inferred from homology"/>
<dbReference type="AlphaFoldDB" id="A0AAW1MEQ3"/>
<keyword evidence="3" id="KW-0175">Coiled coil</keyword>
<dbReference type="NCBIfam" id="TIGR00104">
    <property type="entry name" value="tRNA_TsaA"/>
    <property type="match status" value="1"/>
</dbReference>
<evidence type="ECO:0000256" key="2">
    <source>
        <dbReference type="ARBA" id="ARBA00033753"/>
    </source>
</evidence>
<dbReference type="InterPro" id="IPR023370">
    <property type="entry name" value="TrmO-like_N"/>
</dbReference>
<feature type="compositionally biased region" description="Low complexity" evidence="4">
    <location>
        <begin position="315"/>
        <end position="335"/>
    </location>
</feature>
<dbReference type="PANTHER" id="PTHR12818">
    <property type="entry name" value="TRNA (ADENINE(37)-N6)-METHYLTRANSFERASE"/>
    <property type="match status" value="1"/>
</dbReference>
<dbReference type="Pfam" id="PF01980">
    <property type="entry name" value="TrmO_N"/>
    <property type="match status" value="1"/>
</dbReference>
<protein>
    <submittedName>
        <fullName evidence="6">tRNA-methyltransferase O</fullName>
    </submittedName>
</protein>
<name>A0AAW1MEQ3_POPJA</name>
<dbReference type="PANTHER" id="PTHR12818:SF0">
    <property type="entry name" value="TRNA (ADENINE(37)-N6)-METHYLTRANSFERASE"/>
    <property type="match status" value="1"/>
</dbReference>
<comment type="similarity">
    <text evidence="2">Belongs to the tRNA methyltransferase O family.</text>
</comment>
<sequence>MSLNDNNTQDVKYLKNQLNVARNEINNLRQQLKSLVLAHRKDCDEIRDKLENWRCLECRNRQLQDDNADALVQNENQPDLSLKYIGTIHTLFPEKRGTPRQPGICSDMVAKLTLNNEIFTNPVHALEGLQEYSHMWILFHFHRNDSTHIKAKVAPPRLNGLRTGVFATRSPHRPCPIGLSLVKIDRIMENLSLVKIDRIMENTIYFSGVDMVDQTPVLDIKPYIPQYDNPTVSVSQTPVLDRKPYIPQYDNPTVSVSNPSEEDLLCEGGVSFNDMHLSTDSMFNISSIQDSNDVEVAAGYDNMNNRIMDGEENGGRNQNVVGVNSSSSRNNAGGNLEESLYSRSTSRIGEREAPDGEEEESSRQPTTGLRSSTNVTTPEGHIRVPPWIDHPPVSSLTVVFKDRAIVQLNQLGSEAEEKKALILTLFQIGVLVQAEEKKAIITNVLREDPRSVYLRERLGSHCYVFRIADLNVSCKFNDPAHTVTSSVYLHFLFYPVAKYLVGMLYDIIQEKKRQTLAKCNQRRYSSISPLSLFRTAKGRASATKFFEKNDTFKTVLTNGATGTKGHMPTSPSRFSATLKTIFRSTLLLRGTLQRSSGQCQCRFAKNRECQMPE</sequence>
<dbReference type="CDD" id="cd09281">
    <property type="entry name" value="UPF0066"/>
    <property type="match status" value="1"/>
</dbReference>
<evidence type="ECO:0000256" key="1">
    <source>
        <dbReference type="ARBA" id="ARBA00022691"/>
    </source>
</evidence>
<accession>A0AAW1MEQ3</accession>